<accession>A0A2S7N527</accession>
<evidence type="ECO:0000256" key="1">
    <source>
        <dbReference type="SAM" id="Phobius"/>
    </source>
</evidence>
<proteinExistence type="predicted"/>
<keyword evidence="1" id="KW-0472">Membrane</keyword>
<dbReference type="Proteomes" id="UP000239663">
    <property type="component" value="Unassembled WGS sequence"/>
</dbReference>
<protein>
    <submittedName>
        <fullName evidence="2">Uncharacterized protein</fullName>
    </submittedName>
</protein>
<dbReference type="RefSeq" id="WP_104848188.1">
    <property type="nucleotide sequence ID" value="NZ_PKOZ01000001.1"/>
</dbReference>
<keyword evidence="1" id="KW-0812">Transmembrane</keyword>
<evidence type="ECO:0000313" key="3">
    <source>
        <dbReference type="Proteomes" id="UP000239663"/>
    </source>
</evidence>
<gene>
    <name evidence="2" type="ORF">CYL18_04250</name>
</gene>
<dbReference type="AlphaFoldDB" id="A0A2S7N527"/>
<dbReference type="EMBL" id="PKOZ01000001">
    <property type="protein sequence ID" value="PQD97093.1"/>
    <property type="molecule type" value="Genomic_DNA"/>
</dbReference>
<sequence>MRREIKLTVKSILIITVFIIIATILLVYATIMLIDYSRKADDTASAVISLIGNITGGIIGGIVAYIVAAFQVKSTIEYDGYKSVSTSYSLLRMVKSELNNNKKIISKFHEDFVNGEKTSHLDSITSSYWSMSIDKLGPEVDEKTIETLQECHLMLEAYKKQPEKISIKASEDIIIKISNAIKLLEDNIKSIKPIK</sequence>
<evidence type="ECO:0000313" key="2">
    <source>
        <dbReference type="EMBL" id="PQD97093.1"/>
    </source>
</evidence>
<feature type="transmembrane region" description="Helical" evidence="1">
    <location>
        <begin position="12"/>
        <end position="34"/>
    </location>
</feature>
<keyword evidence="1" id="KW-1133">Transmembrane helix</keyword>
<reference evidence="2 3" key="1">
    <citation type="submission" date="2017-12" db="EMBL/GenBank/DDBJ databases">
        <title>Taxonomic description and draft genome of Pradoshia cofamensis Gen. nov., sp. nov., a thermotolerant bacillale isolated from anterior gut of earthworm Eisenia fetida.</title>
        <authorList>
            <person name="Saha T."/>
            <person name="Chakraborty R."/>
        </authorList>
    </citation>
    <scope>NUCLEOTIDE SEQUENCE [LARGE SCALE GENOMIC DNA]</scope>
    <source>
        <strain evidence="2 3">EAG3</strain>
    </source>
</reference>
<comment type="caution">
    <text evidence="2">The sequence shown here is derived from an EMBL/GenBank/DDBJ whole genome shotgun (WGS) entry which is preliminary data.</text>
</comment>
<name>A0A2S7N527_9BACI</name>
<organism evidence="2 3">
    <name type="scientific">Pradoshia eiseniae</name>
    <dbReference type="NCBI Taxonomy" id="2064768"/>
    <lineage>
        <taxon>Bacteria</taxon>
        <taxon>Bacillati</taxon>
        <taxon>Bacillota</taxon>
        <taxon>Bacilli</taxon>
        <taxon>Bacillales</taxon>
        <taxon>Bacillaceae</taxon>
        <taxon>Pradoshia</taxon>
    </lineage>
</organism>
<keyword evidence="3" id="KW-1185">Reference proteome</keyword>
<feature type="transmembrane region" description="Helical" evidence="1">
    <location>
        <begin position="46"/>
        <end position="68"/>
    </location>
</feature>